<feature type="domain" description="DUF7903" evidence="2">
    <location>
        <begin position="51"/>
        <end position="405"/>
    </location>
</feature>
<dbReference type="PANTHER" id="PTHR35481">
    <property type="entry name" value="DNA-DIRECTED RNA POLYMERASE SUBUNIT ALPHA"/>
    <property type="match status" value="1"/>
</dbReference>
<dbReference type="PANTHER" id="PTHR35481:SF1">
    <property type="entry name" value="DNA-DIRECTED RNA POLYMERASE SUBUNIT ALPHA"/>
    <property type="match status" value="1"/>
</dbReference>
<dbReference type="EMBL" id="CP126651">
    <property type="protein sequence ID" value="WJZ85771.1"/>
    <property type="molecule type" value="Genomic_DNA"/>
</dbReference>
<reference evidence="3 4" key="1">
    <citation type="journal article" date="2023" name="Hortic Res">
        <title>The complete reference genome for grapevine (Vitis vinifera L.) genetics and breeding.</title>
        <authorList>
            <person name="Shi X."/>
            <person name="Cao S."/>
            <person name="Wang X."/>
            <person name="Huang S."/>
            <person name="Wang Y."/>
            <person name="Liu Z."/>
            <person name="Liu W."/>
            <person name="Leng X."/>
            <person name="Peng Y."/>
            <person name="Wang N."/>
            <person name="Wang Y."/>
            <person name="Ma Z."/>
            <person name="Xu X."/>
            <person name="Zhang F."/>
            <person name="Xue H."/>
            <person name="Zhong H."/>
            <person name="Wang Y."/>
            <person name="Zhang K."/>
            <person name="Velt A."/>
            <person name="Avia K."/>
            <person name="Holtgrawe D."/>
            <person name="Grimplet J."/>
            <person name="Matus J.T."/>
            <person name="Ware D."/>
            <person name="Wu X."/>
            <person name="Wang H."/>
            <person name="Liu C."/>
            <person name="Fang Y."/>
            <person name="Rustenholz C."/>
            <person name="Cheng Z."/>
            <person name="Xiao H."/>
            <person name="Zhou Y."/>
        </authorList>
    </citation>
    <scope>NUCLEOTIDE SEQUENCE [LARGE SCALE GENOMIC DNA]</scope>
    <source>
        <strain evidence="4">cv. Pinot noir / PN40024</strain>
        <tissue evidence="3">Leaf</tissue>
    </source>
</reference>
<protein>
    <recommendedName>
        <fullName evidence="2">DUF7903 domain-containing protein</fullName>
    </recommendedName>
</protein>
<evidence type="ECO:0000259" key="2">
    <source>
        <dbReference type="Pfam" id="PF25475"/>
    </source>
</evidence>
<dbReference type="InterPro" id="IPR057225">
    <property type="entry name" value="DUF7903"/>
</dbReference>
<evidence type="ECO:0000256" key="1">
    <source>
        <dbReference type="SAM" id="MobiDB-lite"/>
    </source>
</evidence>
<evidence type="ECO:0000313" key="4">
    <source>
        <dbReference type="Proteomes" id="UP001227230"/>
    </source>
</evidence>
<proteinExistence type="predicted"/>
<feature type="compositionally biased region" description="Basic residues" evidence="1">
    <location>
        <begin position="1"/>
        <end position="10"/>
    </location>
</feature>
<feature type="region of interest" description="Disordered" evidence="1">
    <location>
        <begin position="1"/>
        <end position="22"/>
    </location>
</feature>
<dbReference type="Proteomes" id="UP001227230">
    <property type="component" value="Chromosome 4"/>
</dbReference>
<keyword evidence="4" id="KW-1185">Reference proteome</keyword>
<accession>A0ABY9BSK0</accession>
<evidence type="ECO:0000313" key="3">
    <source>
        <dbReference type="EMBL" id="WJZ85771.1"/>
    </source>
</evidence>
<organism evidence="3 4">
    <name type="scientific">Vitis vinifera</name>
    <name type="common">Grape</name>
    <dbReference type="NCBI Taxonomy" id="29760"/>
    <lineage>
        <taxon>Eukaryota</taxon>
        <taxon>Viridiplantae</taxon>
        <taxon>Streptophyta</taxon>
        <taxon>Embryophyta</taxon>
        <taxon>Tracheophyta</taxon>
        <taxon>Spermatophyta</taxon>
        <taxon>Magnoliopsida</taxon>
        <taxon>eudicotyledons</taxon>
        <taxon>Gunneridae</taxon>
        <taxon>Pentapetalae</taxon>
        <taxon>rosids</taxon>
        <taxon>Vitales</taxon>
        <taxon>Vitaceae</taxon>
        <taxon>Viteae</taxon>
        <taxon>Vitis</taxon>
    </lineage>
</organism>
<dbReference type="Pfam" id="PF25475">
    <property type="entry name" value="DUF7903"/>
    <property type="match status" value="1"/>
</dbReference>
<name>A0ABY9BSK0_VITVI</name>
<gene>
    <name evidence="3" type="ORF">VitviT2T_005290</name>
</gene>
<sequence>MAYIPPHKRHLTDASTPSPTPDFLVPQFSKNLNLSSSGSNVDRRKEKRALKERKIVYANHSLSRWCVVGLTDDKQFPAYVGLEPTSLGSIERKTGEKPLTLVDSRRGKENSDAGGNISKSPWVYVAENVQQDLLSYFENVRNEMEVNNVEEVKPSLTAKFGKILFHGDPSVGTESVRKNLVTEVKLRQLKRQFYTNVPSSYVKNIIDGVVPKIGVNFEEEKELYQIKLSDITRPDSTISCKCSVTQDEKKLKLYKIELNQVRHLVIDISCLDKNLDLRLMLSTKRILTSLTDDEKQSISNLISSAILDPDVKGGLRWPFGKESSGDRYSVIGVWHIKAKAYTNSSVRLRVRDADRFDFRSSAGEVAREITLKMTGLVSQLREQKVEVESVSDQLKDTLKLVWDHFLSSACSFT</sequence>